<dbReference type="InterPro" id="IPR023997">
    <property type="entry name" value="TonB-dep_OMP_SusC/RagA_CS"/>
</dbReference>
<keyword evidence="4" id="KW-0675">Receptor</keyword>
<gene>
    <name evidence="4" type="ORF">IAB80_03105</name>
</gene>
<name>A0A9D9IRT2_9BACT</name>
<feature type="domain" description="TonB-dependent receptor plug" evidence="3">
    <location>
        <begin position="131"/>
        <end position="240"/>
    </location>
</feature>
<dbReference type="GO" id="GO:0009279">
    <property type="term" value="C:cell outer membrane"/>
    <property type="evidence" value="ECO:0007669"/>
    <property type="project" value="UniProtKB-SubCell"/>
</dbReference>
<sequence length="1061" mass="118565">MRSFGSSSGWLLSAIILMIGIWGGIPLYAAWPEPSGADQSKVITGRVVDANGEPVIGAAVMVEGTTDGILVDNDGNFGLSAEEGQTLIVSMIGYVEKRVRVTAKDEYLVIMEEETTQIEDAMVVAFSTQKKESVVSSIATIRPAELKTPSSNLTTVLGGRIAGVITQQLSGEPGQDNAEFFIRGVTTFNSNARGPLILIDNVELSANDLARLQPDDIASFSVLKDATATALYGSRGANGVILVTTKEGHEGKANLSIRFENSFSMPTREVDVVDPIEWMQYYNEAVSTRDPLAPRPFSEKKIELTRRGVNRYAYPAVDWLDEMFKDFTTNQRVNANLSGGGKVARYYLAASFANDTGLLKRNNSNSFNNNISLQTMQLRSNININVTPTTEVAVRFNATFDDYSGPIDGGSMLYRMALAADPVSFPMYYVNPESGGSSTHIMFGNVEDGNYLNPYARMVHGYKEYSKMNLIAQIELKQKLDFITKGLDFRAMVNTTRYSYFDLQRYYNPFWYTMTTYDIVDNTYTLNCINPDGGTEYLNYSQGGKDIQSTTYLEAAVDYNRTFGDKHEVSGLLVFTLQNKLYANQTDLQKSLPYRNMGLAGRVTYGFDSRYLIEANFGYNGSEKFARKERFGFFPSVGLGYIISNEPFYGPKLKKVLNLLKLKATYGLVGNDQIGGADDRFFYLSNVNMNTDLNVVFGDELSFSSKGVGISRYANDQITWEVARKFDVGIEMGLWNWITVQADYFTEKRTNILMDRQSIPSTMGLQATLRANVGEASSHGYEVTVEANRSFPGGYWVSGRFNMTYATGRYDVYEEPDYGYEWLSWEGKRLNQITGLIAERLFIDEADIANSPEQTFGPVMPGDIKYKDINEDGIINGQDIVPIGYPTIPNYIYGFGVSAGIKGFDISLFFQAAAECSFIIDHQATAPFINMSKGSEWGDAASLTTSNAMLQAWADSHWSETNRDSYATYPRLTPELVSNNNRSSTWWLRDGSYLRLKTVEFGYTLPEKWTNKMRIKSLRLYFSGTNLFTLSKFKMWDVEMSGNGLNYPIQRVLNLGINVNF</sequence>
<keyword evidence="2" id="KW-1133">Transmembrane helix</keyword>
<evidence type="ECO:0000313" key="5">
    <source>
        <dbReference type="Proteomes" id="UP000823771"/>
    </source>
</evidence>
<dbReference type="InterPro" id="IPR039426">
    <property type="entry name" value="TonB-dep_rcpt-like"/>
</dbReference>
<dbReference type="InterPro" id="IPR023996">
    <property type="entry name" value="TonB-dep_OMP_SusC/RagA"/>
</dbReference>
<dbReference type="Gene3D" id="2.170.130.10">
    <property type="entry name" value="TonB-dependent receptor, plug domain"/>
    <property type="match status" value="1"/>
</dbReference>
<comment type="similarity">
    <text evidence="1">Belongs to the TonB-dependent receptor family.</text>
</comment>
<keyword evidence="1 2" id="KW-0472">Membrane</keyword>
<organism evidence="4 5">
    <name type="scientific">Candidatus Cryptobacteroides excrementipullorum</name>
    <dbReference type="NCBI Taxonomy" id="2840761"/>
    <lineage>
        <taxon>Bacteria</taxon>
        <taxon>Pseudomonadati</taxon>
        <taxon>Bacteroidota</taxon>
        <taxon>Bacteroidia</taxon>
        <taxon>Bacteroidales</taxon>
        <taxon>Candidatus Cryptobacteroides</taxon>
    </lineage>
</organism>
<dbReference type="Proteomes" id="UP000823771">
    <property type="component" value="Unassembled WGS sequence"/>
</dbReference>
<dbReference type="PROSITE" id="PS52016">
    <property type="entry name" value="TONB_DEPENDENT_REC_3"/>
    <property type="match status" value="1"/>
</dbReference>
<keyword evidence="1" id="KW-1134">Transmembrane beta strand</keyword>
<dbReference type="InterPro" id="IPR012910">
    <property type="entry name" value="Plug_dom"/>
</dbReference>
<reference evidence="4" key="1">
    <citation type="submission" date="2020-10" db="EMBL/GenBank/DDBJ databases">
        <authorList>
            <person name="Gilroy R."/>
        </authorList>
    </citation>
    <scope>NUCLEOTIDE SEQUENCE</scope>
    <source>
        <strain evidence="4">2478</strain>
    </source>
</reference>
<dbReference type="NCBIfam" id="TIGR04056">
    <property type="entry name" value="OMP_RagA_SusC"/>
    <property type="match status" value="1"/>
</dbReference>
<dbReference type="InterPro" id="IPR008969">
    <property type="entry name" value="CarboxyPept-like_regulatory"/>
</dbReference>
<dbReference type="SUPFAM" id="SSF49464">
    <property type="entry name" value="Carboxypeptidase regulatory domain-like"/>
    <property type="match status" value="1"/>
</dbReference>
<dbReference type="Pfam" id="PF07715">
    <property type="entry name" value="Plug"/>
    <property type="match status" value="1"/>
</dbReference>
<evidence type="ECO:0000313" key="4">
    <source>
        <dbReference type="EMBL" id="MBO8477869.1"/>
    </source>
</evidence>
<reference evidence="4" key="2">
    <citation type="journal article" date="2021" name="PeerJ">
        <title>Extensive microbial diversity within the chicken gut microbiome revealed by metagenomics and culture.</title>
        <authorList>
            <person name="Gilroy R."/>
            <person name="Ravi A."/>
            <person name="Getino M."/>
            <person name="Pursley I."/>
            <person name="Horton D.L."/>
            <person name="Alikhan N.F."/>
            <person name="Baker D."/>
            <person name="Gharbi K."/>
            <person name="Hall N."/>
            <person name="Watson M."/>
            <person name="Adriaenssens E.M."/>
            <person name="Foster-Nyarko E."/>
            <person name="Jarju S."/>
            <person name="Secka A."/>
            <person name="Antonio M."/>
            <person name="Oren A."/>
            <person name="Chaudhuri R.R."/>
            <person name="La Ragione R."/>
            <person name="Hildebrand F."/>
            <person name="Pallen M.J."/>
        </authorList>
    </citation>
    <scope>NUCLEOTIDE SEQUENCE</scope>
    <source>
        <strain evidence="4">2478</strain>
    </source>
</reference>
<keyword evidence="1" id="KW-0998">Cell outer membrane</keyword>
<dbReference type="SUPFAM" id="SSF56935">
    <property type="entry name" value="Porins"/>
    <property type="match status" value="1"/>
</dbReference>
<feature type="transmembrane region" description="Helical" evidence="2">
    <location>
        <begin position="9"/>
        <end position="31"/>
    </location>
</feature>
<dbReference type="AlphaFoldDB" id="A0A9D9IRT2"/>
<evidence type="ECO:0000256" key="1">
    <source>
        <dbReference type="PROSITE-ProRule" id="PRU01360"/>
    </source>
</evidence>
<accession>A0A9D9IRT2</accession>
<protein>
    <submittedName>
        <fullName evidence="4">TonB-dependent receptor</fullName>
    </submittedName>
</protein>
<dbReference type="NCBIfam" id="TIGR04057">
    <property type="entry name" value="SusC_RagA_signa"/>
    <property type="match status" value="1"/>
</dbReference>
<evidence type="ECO:0000256" key="2">
    <source>
        <dbReference type="SAM" id="Phobius"/>
    </source>
</evidence>
<comment type="caution">
    <text evidence="4">The sequence shown here is derived from an EMBL/GenBank/DDBJ whole genome shotgun (WGS) entry which is preliminary data.</text>
</comment>
<keyword evidence="1 2" id="KW-0812">Transmembrane</keyword>
<dbReference type="EMBL" id="JADILZ010000028">
    <property type="protein sequence ID" value="MBO8477869.1"/>
    <property type="molecule type" value="Genomic_DNA"/>
</dbReference>
<evidence type="ECO:0000259" key="3">
    <source>
        <dbReference type="Pfam" id="PF07715"/>
    </source>
</evidence>
<keyword evidence="1" id="KW-0813">Transport</keyword>
<proteinExistence type="inferred from homology"/>
<dbReference type="FunFam" id="2.170.130.10:FF:000003">
    <property type="entry name" value="SusC/RagA family TonB-linked outer membrane protein"/>
    <property type="match status" value="1"/>
</dbReference>
<dbReference type="InterPro" id="IPR037066">
    <property type="entry name" value="Plug_dom_sf"/>
</dbReference>
<dbReference type="Pfam" id="PF13715">
    <property type="entry name" value="CarbopepD_reg_2"/>
    <property type="match status" value="1"/>
</dbReference>
<dbReference type="Gene3D" id="2.60.40.1120">
    <property type="entry name" value="Carboxypeptidase-like, regulatory domain"/>
    <property type="match status" value="1"/>
</dbReference>
<comment type="subcellular location">
    <subcellularLocation>
        <location evidence="1">Cell outer membrane</location>
        <topology evidence="1">Multi-pass membrane protein</topology>
    </subcellularLocation>
</comment>